<feature type="signal peptide" evidence="12">
    <location>
        <begin position="1"/>
        <end position="21"/>
    </location>
</feature>
<dbReference type="Gene3D" id="3.10.520.10">
    <property type="entry name" value="ApbE-like domains"/>
    <property type="match status" value="1"/>
</dbReference>
<keyword evidence="12" id="KW-0449">Lipoprotein</keyword>
<reference evidence="13" key="1">
    <citation type="submission" date="2016-04" db="EMBL/GenBank/DDBJ databases">
        <authorList>
            <person name="Evans L.H."/>
            <person name="Alamgir A."/>
            <person name="Owens N."/>
            <person name="Weber N.D."/>
            <person name="Virtaneva K."/>
            <person name="Barbian K."/>
            <person name="Babar A."/>
            <person name="Rosenke K."/>
        </authorList>
    </citation>
    <scope>NUCLEOTIDE SEQUENCE</scope>
    <source>
        <strain evidence="13">86</strain>
    </source>
</reference>
<protein>
    <recommendedName>
        <fullName evidence="2 10">FAD:protein FMN transferase</fullName>
        <ecNumber evidence="1 10">2.7.1.180</ecNumber>
    </recommendedName>
    <alternativeName>
        <fullName evidence="8 10">Flavin transferase</fullName>
    </alternativeName>
</protein>
<dbReference type="InterPro" id="IPR024932">
    <property type="entry name" value="ApbE"/>
</dbReference>
<dbReference type="PIRSF" id="PIRSF006268">
    <property type="entry name" value="ApbE"/>
    <property type="match status" value="1"/>
</dbReference>
<keyword evidence="5 10" id="KW-0479">Metal-binding</keyword>
<dbReference type="EMBL" id="FLUN01000001">
    <property type="protein sequence ID" value="SBV96239.1"/>
    <property type="molecule type" value="Genomic_DNA"/>
</dbReference>
<evidence type="ECO:0000313" key="13">
    <source>
        <dbReference type="EMBL" id="SBV96239.1"/>
    </source>
</evidence>
<dbReference type="GO" id="GO:0005886">
    <property type="term" value="C:plasma membrane"/>
    <property type="evidence" value="ECO:0007669"/>
    <property type="project" value="UniProtKB-SubCell"/>
</dbReference>
<keyword evidence="12" id="KW-1003">Cell membrane</keyword>
<comment type="catalytic activity">
    <reaction evidence="9 10 12">
        <text>L-threonyl-[protein] + FAD = FMN-L-threonyl-[protein] + AMP + H(+)</text>
        <dbReference type="Rhea" id="RHEA:36847"/>
        <dbReference type="Rhea" id="RHEA-COMP:11060"/>
        <dbReference type="Rhea" id="RHEA-COMP:11061"/>
        <dbReference type="ChEBI" id="CHEBI:15378"/>
        <dbReference type="ChEBI" id="CHEBI:30013"/>
        <dbReference type="ChEBI" id="CHEBI:57692"/>
        <dbReference type="ChEBI" id="CHEBI:74257"/>
        <dbReference type="ChEBI" id="CHEBI:456215"/>
        <dbReference type="EC" id="2.7.1.180"/>
    </reaction>
</comment>
<keyword evidence="12" id="KW-0997">Cell inner membrane</keyword>
<keyword evidence="3 10" id="KW-0285">Flavoprotein</keyword>
<keyword evidence="7 10" id="KW-0460">Magnesium</keyword>
<organism evidence="13">
    <name type="scientific">uncultured Eubacteriales bacterium</name>
    <dbReference type="NCBI Taxonomy" id="172733"/>
    <lineage>
        <taxon>Bacteria</taxon>
        <taxon>Bacillati</taxon>
        <taxon>Bacillota</taxon>
        <taxon>Clostridia</taxon>
        <taxon>Eubacteriales</taxon>
        <taxon>environmental samples</taxon>
    </lineage>
</organism>
<comment type="cofactor">
    <cofactor evidence="11">
        <name>Mg(2+)</name>
        <dbReference type="ChEBI" id="CHEBI:18420"/>
    </cofactor>
    <cofactor evidence="11">
        <name>Mn(2+)</name>
        <dbReference type="ChEBI" id="CHEBI:29035"/>
    </cofactor>
    <text evidence="11">Magnesium. Can also use manganese.</text>
</comment>
<gene>
    <name evidence="13" type="ORF">KL86CLO1_10750</name>
</gene>
<evidence type="ECO:0000256" key="9">
    <source>
        <dbReference type="ARBA" id="ARBA00048540"/>
    </source>
</evidence>
<dbReference type="InterPro" id="IPR003374">
    <property type="entry name" value="ApbE-like_sf"/>
</dbReference>
<feature type="binding site" evidence="11">
    <location>
        <position position="185"/>
    </location>
    <ligand>
        <name>Mg(2+)</name>
        <dbReference type="ChEBI" id="CHEBI:18420"/>
    </ligand>
</feature>
<keyword evidence="12" id="KW-0472">Membrane</keyword>
<keyword evidence="6 10" id="KW-0274">FAD</keyword>
<dbReference type="AlphaFoldDB" id="A0A212J9Y5"/>
<evidence type="ECO:0000256" key="4">
    <source>
        <dbReference type="ARBA" id="ARBA00022679"/>
    </source>
</evidence>
<name>A0A212J9Y5_9FIRM</name>
<evidence type="ECO:0000256" key="1">
    <source>
        <dbReference type="ARBA" id="ARBA00011955"/>
    </source>
</evidence>
<dbReference type="GO" id="GO:0016740">
    <property type="term" value="F:transferase activity"/>
    <property type="evidence" value="ECO:0007669"/>
    <property type="project" value="UniProtKB-UniRule"/>
</dbReference>
<evidence type="ECO:0000256" key="8">
    <source>
        <dbReference type="ARBA" id="ARBA00031306"/>
    </source>
</evidence>
<keyword evidence="12" id="KW-0732">Signal</keyword>
<dbReference type="PANTHER" id="PTHR30040">
    <property type="entry name" value="THIAMINE BIOSYNTHESIS LIPOPROTEIN APBE"/>
    <property type="match status" value="1"/>
</dbReference>
<dbReference type="PROSITE" id="PS51257">
    <property type="entry name" value="PROKAR_LIPOPROTEIN"/>
    <property type="match status" value="1"/>
</dbReference>
<dbReference type="EC" id="2.7.1.180" evidence="1 10"/>
<proteinExistence type="inferred from homology"/>
<dbReference type="SUPFAM" id="SSF143631">
    <property type="entry name" value="ApbE-like"/>
    <property type="match status" value="1"/>
</dbReference>
<evidence type="ECO:0000256" key="2">
    <source>
        <dbReference type="ARBA" id="ARBA00016337"/>
    </source>
</evidence>
<dbReference type="GO" id="GO:0046872">
    <property type="term" value="F:metal ion binding"/>
    <property type="evidence" value="ECO:0007669"/>
    <property type="project" value="UniProtKB-UniRule"/>
</dbReference>
<comment type="subcellular location">
    <subcellularLocation>
        <location evidence="12">Cell inner membrane</location>
        <topology evidence="12">Lipid-anchor</topology>
        <orientation evidence="12">Periplasmic side</orientation>
    </subcellularLocation>
</comment>
<feature type="binding site" evidence="11">
    <location>
        <position position="297"/>
    </location>
    <ligand>
        <name>Mg(2+)</name>
        <dbReference type="ChEBI" id="CHEBI:18420"/>
    </ligand>
</feature>
<accession>A0A212J9Y5</accession>
<keyword evidence="4 10" id="KW-0808">Transferase</keyword>
<dbReference type="PANTHER" id="PTHR30040:SF2">
    <property type="entry name" value="FAD:PROTEIN FMN TRANSFERASE"/>
    <property type="match status" value="1"/>
</dbReference>
<evidence type="ECO:0000256" key="10">
    <source>
        <dbReference type="PIRNR" id="PIRNR006268"/>
    </source>
</evidence>
<comment type="similarity">
    <text evidence="10 12">Belongs to the ApbE family.</text>
</comment>
<evidence type="ECO:0000256" key="7">
    <source>
        <dbReference type="ARBA" id="ARBA00022842"/>
    </source>
</evidence>
<sequence length="339" mass="37037">MKRRLFPLLAALLLLTGCAPKEPVLHNYEASFLNLFDTVTVITGYAESEEGFRAIATEVRDDLLYYHQLFDIYNEYEGVRNLKTINDSAGGDAVEVEKPIIDLLLFCREMYDVSGGQVNAAMGSVLTLWHDAREAGIDDPEHAALPDADALSEAGEHMDFDSVVIDEANSTVRITDPQVRLDVGAIAKGYAVERVCENAPAGLLVSVGGNVRATGGKPDGSPWAVGIRDPEDSGAYLRTVLVSNMSVVTSGDYERYYTVDGVRYHHLIDPETLYPANYWKMVTILCPDSGVADGLSTALFCTTQEEGQALLDKYAAEAMWVTPEGEVLYSPGFADYLKT</sequence>
<feature type="binding site" evidence="11">
    <location>
        <position position="293"/>
    </location>
    <ligand>
        <name>Mg(2+)</name>
        <dbReference type="ChEBI" id="CHEBI:18420"/>
    </ligand>
</feature>
<comment type="function">
    <text evidence="12">Flavin transferase that catalyzes the transfer of the FMN moiety of FAD and its covalent binding to the hydroxyl group of a threonine residue in a target flavoprotein.</text>
</comment>
<feature type="chain" id="PRO_5039752863" description="FAD:protein FMN transferase" evidence="12">
    <location>
        <begin position="22"/>
        <end position="339"/>
    </location>
</feature>
<evidence type="ECO:0000256" key="11">
    <source>
        <dbReference type="PIRSR" id="PIRSR006268-2"/>
    </source>
</evidence>
<evidence type="ECO:0000256" key="12">
    <source>
        <dbReference type="RuleBase" id="RU363002"/>
    </source>
</evidence>
<evidence type="ECO:0000256" key="3">
    <source>
        <dbReference type="ARBA" id="ARBA00022630"/>
    </source>
</evidence>
<dbReference type="Pfam" id="PF02424">
    <property type="entry name" value="ApbE"/>
    <property type="match status" value="1"/>
</dbReference>
<evidence type="ECO:0000256" key="6">
    <source>
        <dbReference type="ARBA" id="ARBA00022827"/>
    </source>
</evidence>
<evidence type="ECO:0000256" key="5">
    <source>
        <dbReference type="ARBA" id="ARBA00022723"/>
    </source>
</evidence>